<evidence type="ECO:0000256" key="5">
    <source>
        <dbReference type="ARBA" id="ARBA00022989"/>
    </source>
</evidence>
<evidence type="ECO:0000256" key="4">
    <source>
        <dbReference type="ARBA" id="ARBA00022725"/>
    </source>
</evidence>
<organism evidence="10 11">
    <name type="scientific">Pseudolycoriella hygida</name>
    <dbReference type="NCBI Taxonomy" id="35572"/>
    <lineage>
        <taxon>Eukaryota</taxon>
        <taxon>Metazoa</taxon>
        <taxon>Ecdysozoa</taxon>
        <taxon>Arthropoda</taxon>
        <taxon>Hexapoda</taxon>
        <taxon>Insecta</taxon>
        <taxon>Pterygota</taxon>
        <taxon>Neoptera</taxon>
        <taxon>Endopterygota</taxon>
        <taxon>Diptera</taxon>
        <taxon>Nematocera</taxon>
        <taxon>Sciaroidea</taxon>
        <taxon>Sciaridae</taxon>
        <taxon>Pseudolycoriella</taxon>
    </lineage>
</organism>
<name>A0A9Q0SA95_9DIPT</name>
<keyword evidence="6 9" id="KW-0472">Membrane</keyword>
<evidence type="ECO:0000256" key="1">
    <source>
        <dbReference type="ARBA" id="ARBA00004141"/>
    </source>
</evidence>
<keyword evidence="4" id="KW-0552">Olfaction</keyword>
<dbReference type="GO" id="GO:0005549">
    <property type="term" value="F:odorant binding"/>
    <property type="evidence" value="ECO:0007669"/>
    <property type="project" value="InterPro"/>
</dbReference>
<feature type="transmembrane region" description="Helical" evidence="9">
    <location>
        <begin position="46"/>
        <end position="70"/>
    </location>
</feature>
<sequence>MPIEEVNEPQRKNAKSKLRNSFAQNLIGLVKDHRNLSETVKRFRDFFSLLFFAQVATSAISICISVYSLAHDALGAVFNFN</sequence>
<evidence type="ECO:0000256" key="7">
    <source>
        <dbReference type="ARBA" id="ARBA00023170"/>
    </source>
</evidence>
<evidence type="ECO:0000256" key="8">
    <source>
        <dbReference type="ARBA" id="ARBA00023224"/>
    </source>
</evidence>
<keyword evidence="5 9" id="KW-1133">Transmembrane helix</keyword>
<keyword evidence="3 9" id="KW-0812">Transmembrane</keyword>
<gene>
    <name evidence="10" type="ORF">Bhyg_04564</name>
</gene>
<keyword evidence="7" id="KW-0675">Receptor</keyword>
<keyword evidence="11" id="KW-1185">Reference proteome</keyword>
<protein>
    <submittedName>
        <fullName evidence="10">Uncharacterized protein</fullName>
    </submittedName>
</protein>
<keyword evidence="8" id="KW-0807">Transducer</keyword>
<dbReference type="InterPro" id="IPR004117">
    <property type="entry name" value="7tm6_olfct_rcpt"/>
</dbReference>
<comment type="caution">
    <text evidence="10">The sequence shown here is derived from an EMBL/GenBank/DDBJ whole genome shotgun (WGS) entry which is preliminary data.</text>
</comment>
<evidence type="ECO:0000256" key="6">
    <source>
        <dbReference type="ARBA" id="ARBA00023136"/>
    </source>
</evidence>
<reference evidence="10" key="1">
    <citation type="submission" date="2022-07" db="EMBL/GenBank/DDBJ databases">
        <authorList>
            <person name="Trinca V."/>
            <person name="Uliana J.V.C."/>
            <person name="Torres T.T."/>
            <person name="Ward R.J."/>
            <person name="Monesi N."/>
        </authorList>
    </citation>
    <scope>NUCLEOTIDE SEQUENCE</scope>
    <source>
        <strain evidence="10">HSMRA1968</strain>
        <tissue evidence="10">Whole embryos</tissue>
    </source>
</reference>
<keyword evidence="2" id="KW-0716">Sensory transduction</keyword>
<dbReference type="Pfam" id="PF02949">
    <property type="entry name" value="7tm_6"/>
    <property type="match status" value="1"/>
</dbReference>
<dbReference type="EMBL" id="WJQU01000001">
    <property type="protein sequence ID" value="KAJ6649330.1"/>
    <property type="molecule type" value="Genomic_DNA"/>
</dbReference>
<proteinExistence type="predicted"/>
<evidence type="ECO:0000256" key="2">
    <source>
        <dbReference type="ARBA" id="ARBA00022606"/>
    </source>
</evidence>
<evidence type="ECO:0000313" key="11">
    <source>
        <dbReference type="Proteomes" id="UP001151699"/>
    </source>
</evidence>
<dbReference type="AlphaFoldDB" id="A0A9Q0SA95"/>
<evidence type="ECO:0000256" key="3">
    <source>
        <dbReference type="ARBA" id="ARBA00022692"/>
    </source>
</evidence>
<dbReference type="GO" id="GO:0004984">
    <property type="term" value="F:olfactory receptor activity"/>
    <property type="evidence" value="ECO:0007669"/>
    <property type="project" value="InterPro"/>
</dbReference>
<evidence type="ECO:0000256" key="9">
    <source>
        <dbReference type="SAM" id="Phobius"/>
    </source>
</evidence>
<dbReference type="GO" id="GO:0016020">
    <property type="term" value="C:membrane"/>
    <property type="evidence" value="ECO:0007669"/>
    <property type="project" value="UniProtKB-SubCell"/>
</dbReference>
<evidence type="ECO:0000313" key="10">
    <source>
        <dbReference type="EMBL" id="KAJ6649330.1"/>
    </source>
</evidence>
<dbReference type="GO" id="GO:0007165">
    <property type="term" value="P:signal transduction"/>
    <property type="evidence" value="ECO:0007669"/>
    <property type="project" value="UniProtKB-KW"/>
</dbReference>
<comment type="subcellular location">
    <subcellularLocation>
        <location evidence="1">Membrane</location>
        <topology evidence="1">Multi-pass membrane protein</topology>
    </subcellularLocation>
</comment>
<dbReference type="Proteomes" id="UP001151699">
    <property type="component" value="Chromosome A"/>
</dbReference>
<accession>A0A9Q0SA95</accession>